<dbReference type="NCBIfam" id="TIGR00377">
    <property type="entry name" value="ant_ant_sig"/>
    <property type="match status" value="1"/>
</dbReference>
<feature type="region of interest" description="Disordered" evidence="3">
    <location>
        <begin position="1"/>
        <end position="33"/>
    </location>
</feature>
<evidence type="ECO:0000259" key="4">
    <source>
        <dbReference type="PROSITE" id="PS50801"/>
    </source>
</evidence>
<dbReference type="PROSITE" id="PS50801">
    <property type="entry name" value="STAS"/>
    <property type="match status" value="1"/>
</dbReference>
<dbReference type="InterPro" id="IPR003658">
    <property type="entry name" value="Anti-sigma_ant"/>
</dbReference>
<dbReference type="Proteomes" id="UP000774570">
    <property type="component" value="Unassembled WGS sequence"/>
</dbReference>
<evidence type="ECO:0000256" key="2">
    <source>
        <dbReference type="RuleBase" id="RU003749"/>
    </source>
</evidence>
<gene>
    <name evidence="5" type="ORF">K1Y72_29620</name>
</gene>
<feature type="domain" description="STAS" evidence="4">
    <location>
        <begin position="55"/>
        <end position="151"/>
    </location>
</feature>
<reference evidence="5 6" key="1">
    <citation type="submission" date="2021-07" db="EMBL/GenBank/DDBJ databases">
        <title>Actinomadura sp. PM05-2 isolated from lichen.</title>
        <authorList>
            <person name="Somphong A."/>
            <person name="Phongsopitanun W."/>
            <person name="Tanasupawat S."/>
            <person name="Peongsungnone V."/>
        </authorList>
    </citation>
    <scope>NUCLEOTIDE SEQUENCE [LARGE SCALE GENOMIC DNA]</scope>
    <source>
        <strain evidence="5 6">PM05-2</strain>
    </source>
</reference>
<accession>A0ABS7G1H6</accession>
<name>A0ABS7G1H6_9ACTN</name>
<dbReference type="InterPro" id="IPR002645">
    <property type="entry name" value="STAS_dom"/>
</dbReference>
<dbReference type="RefSeq" id="WP_220169793.1">
    <property type="nucleotide sequence ID" value="NZ_JAIBOA010000024.1"/>
</dbReference>
<sequence length="156" mass="16218">MDDDRTATRRPVRRGPGVRCRAGASARRAPVVPPDGGGPGLALDLVRVRGHAAALAVAGEIDLSTADALRDRLIALHDAGHRRLVVDFAGVAFCDAAGLGALVAARNHVTGRGGDIRLARLRPAQERLVRLTGLHALFDLHDDLAGAVAEAAKALP</sequence>
<dbReference type="InterPro" id="IPR036513">
    <property type="entry name" value="STAS_dom_sf"/>
</dbReference>
<organism evidence="5 6">
    <name type="scientific">Actinomadura parmotrematis</name>
    <dbReference type="NCBI Taxonomy" id="2864039"/>
    <lineage>
        <taxon>Bacteria</taxon>
        <taxon>Bacillati</taxon>
        <taxon>Actinomycetota</taxon>
        <taxon>Actinomycetes</taxon>
        <taxon>Streptosporangiales</taxon>
        <taxon>Thermomonosporaceae</taxon>
        <taxon>Actinomadura</taxon>
    </lineage>
</organism>
<dbReference type="EMBL" id="JAIBOA010000024">
    <property type="protein sequence ID" value="MBW8486560.1"/>
    <property type="molecule type" value="Genomic_DNA"/>
</dbReference>
<protein>
    <recommendedName>
        <fullName evidence="2">Anti-sigma factor antagonist</fullName>
    </recommendedName>
</protein>
<dbReference type="Gene3D" id="3.30.750.24">
    <property type="entry name" value="STAS domain"/>
    <property type="match status" value="1"/>
</dbReference>
<comment type="caution">
    <text evidence="5">The sequence shown here is derived from an EMBL/GenBank/DDBJ whole genome shotgun (WGS) entry which is preliminary data.</text>
</comment>
<dbReference type="Pfam" id="PF01740">
    <property type="entry name" value="STAS"/>
    <property type="match status" value="1"/>
</dbReference>
<dbReference type="SUPFAM" id="SSF52091">
    <property type="entry name" value="SpoIIaa-like"/>
    <property type="match status" value="1"/>
</dbReference>
<evidence type="ECO:0000256" key="3">
    <source>
        <dbReference type="SAM" id="MobiDB-lite"/>
    </source>
</evidence>
<dbReference type="CDD" id="cd07043">
    <property type="entry name" value="STAS_anti-anti-sigma_factors"/>
    <property type="match status" value="1"/>
</dbReference>
<evidence type="ECO:0000313" key="5">
    <source>
        <dbReference type="EMBL" id="MBW8486560.1"/>
    </source>
</evidence>
<keyword evidence="6" id="KW-1185">Reference proteome</keyword>
<dbReference type="PANTHER" id="PTHR33495">
    <property type="entry name" value="ANTI-SIGMA FACTOR ANTAGONIST TM_1081-RELATED-RELATED"/>
    <property type="match status" value="1"/>
</dbReference>
<comment type="similarity">
    <text evidence="1 2">Belongs to the anti-sigma-factor antagonist family.</text>
</comment>
<evidence type="ECO:0000313" key="6">
    <source>
        <dbReference type="Proteomes" id="UP000774570"/>
    </source>
</evidence>
<proteinExistence type="inferred from homology"/>
<evidence type="ECO:0000256" key="1">
    <source>
        <dbReference type="ARBA" id="ARBA00009013"/>
    </source>
</evidence>
<dbReference type="PANTHER" id="PTHR33495:SF2">
    <property type="entry name" value="ANTI-SIGMA FACTOR ANTAGONIST TM_1081-RELATED"/>
    <property type="match status" value="1"/>
</dbReference>